<keyword evidence="3" id="KW-1185">Reference proteome</keyword>
<comment type="caution">
    <text evidence="2">The sequence shown here is derived from an EMBL/GenBank/DDBJ whole genome shotgun (WGS) entry which is preliminary data.</text>
</comment>
<gene>
    <name evidence="2" type="ORF">GDO54_000755</name>
</gene>
<sequence length="80" mass="8983">MQSIWSHTPSMFLFTALRAIAAIYTHTSILFTLEQNTQVHVYISIFCSGSHLLTLAISWNMSLLFSKKSKCALDSDATLK</sequence>
<keyword evidence="1" id="KW-0472">Membrane</keyword>
<dbReference type="Proteomes" id="UP001181693">
    <property type="component" value="Unassembled WGS sequence"/>
</dbReference>
<organism evidence="2 3">
    <name type="scientific">Pyxicephalus adspersus</name>
    <name type="common">African bullfrog</name>
    <dbReference type="NCBI Taxonomy" id="30357"/>
    <lineage>
        <taxon>Eukaryota</taxon>
        <taxon>Metazoa</taxon>
        <taxon>Chordata</taxon>
        <taxon>Craniata</taxon>
        <taxon>Vertebrata</taxon>
        <taxon>Euteleostomi</taxon>
        <taxon>Amphibia</taxon>
        <taxon>Batrachia</taxon>
        <taxon>Anura</taxon>
        <taxon>Neobatrachia</taxon>
        <taxon>Ranoidea</taxon>
        <taxon>Pyxicephalidae</taxon>
        <taxon>Pyxicephalinae</taxon>
        <taxon>Pyxicephalus</taxon>
    </lineage>
</organism>
<keyword evidence="1" id="KW-0812">Transmembrane</keyword>
<keyword evidence="1" id="KW-1133">Transmembrane helix</keyword>
<name>A0AAV3B499_PYXAD</name>
<dbReference type="AlphaFoldDB" id="A0AAV3B499"/>
<evidence type="ECO:0000313" key="2">
    <source>
        <dbReference type="EMBL" id="DBA33018.1"/>
    </source>
</evidence>
<proteinExistence type="predicted"/>
<feature type="transmembrane region" description="Helical" evidence="1">
    <location>
        <begin position="12"/>
        <end position="33"/>
    </location>
</feature>
<evidence type="ECO:0000313" key="3">
    <source>
        <dbReference type="Proteomes" id="UP001181693"/>
    </source>
</evidence>
<protein>
    <submittedName>
        <fullName evidence="2">Uncharacterized protein</fullName>
    </submittedName>
</protein>
<dbReference type="EMBL" id="DYDO01000001">
    <property type="protein sequence ID" value="DBA33018.1"/>
    <property type="molecule type" value="Genomic_DNA"/>
</dbReference>
<feature type="transmembrane region" description="Helical" evidence="1">
    <location>
        <begin position="39"/>
        <end position="59"/>
    </location>
</feature>
<evidence type="ECO:0000256" key="1">
    <source>
        <dbReference type="SAM" id="Phobius"/>
    </source>
</evidence>
<reference evidence="2" key="1">
    <citation type="thesis" date="2020" institute="ProQuest LLC" country="789 East Eisenhower Parkway, Ann Arbor, MI, USA">
        <title>Comparative Genomics and Chromosome Evolution.</title>
        <authorList>
            <person name="Mudd A.B."/>
        </authorList>
    </citation>
    <scope>NUCLEOTIDE SEQUENCE</scope>
    <source>
        <strain evidence="2">1538</strain>
        <tissue evidence="2">Blood</tissue>
    </source>
</reference>
<accession>A0AAV3B499</accession>